<dbReference type="InterPro" id="IPR001208">
    <property type="entry name" value="MCM_dom"/>
</dbReference>
<dbReference type="Pfam" id="PF13335">
    <property type="entry name" value="Mg_chelatase_C"/>
    <property type="match status" value="1"/>
</dbReference>
<reference evidence="6" key="1">
    <citation type="submission" date="2017-02" db="EMBL/GenBank/DDBJ databases">
        <authorList>
            <person name="Varghese N."/>
            <person name="Submissions S."/>
        </authorList>
    </citation>
    <scope>NUCLEOTIDE SEQUENCE [LARGE SCALE GENOMIC DNA]</scope>
    <source>
        <strain evidence="6">DSM 24091</strain>
    </source>
</reference>
<evidence type="ECO:0000256" key="2">
    <source>
        <dbReference type="ARBA" id="ARBA00022741"/>
    </source>
</evidence>
<dbReference type="NCBIfam" id="TIGR00368">
    <property type="entry name" value="YifB family Mg chelatase-like AAA ATPase"/>
    <property type="match status" value="1"/>
</dbReference>
<dbReference type="SUPFAM" id="SSF54211">
    <property type="entry name" value="Ribosomal protein S5 domain 2-like"/>
    <property type="match status" value="1"/>
</dbReference>
<evidence type="ECO:0000259" key="4">
    <source>
        <dbReference type="PROSITE" id="PS50051"/>
    </source>
</evidence>
<dbReference type="GO" id="GO:0005524">
    <property type="term" value="F:ATP binding"/>
    <property type="evidence" value="ECO:0007669"/>
    <property type="project" value="UniProtKB-KW"/>
</dbReference>
<dbReference type="Gene3D" id="3.40.50.300">
    <property type="entry name" value="P-loop containing nucleotide triphosphate hydrolases"/>
    <property type="match status" value="1"/>
</dbReference>
<keyword evidence="6" id="KW-1185">Reference proteome</keyword>
<dbReference type="InterPro" id="IPR045006">
    <property type="entry name" value="CHLI-like"/>
</dbReference>
<dbReference type="InterPro" id="IPR020568">
    <property type="entry name" value="Ribosomal_Su5_D2-typ_SF"/>
</dbReference>
<dbReference type="AlphaFoldDB" id="A0A1T5EKJ0"/>
<proteinExistence type="inferred from homology"/>
<evidence type="ECO:0000313" key="6">
    <source>
        <dbReference type="Proteomes" id="UP000190150"/>
    </source>
</evidence>
<dbReference type="Gene3D" id="3.30.230.10">
    <property type="match status" value="1"/>
</dbReference>
<dbReference type="PROSITE" id="PS50051">
    <property type="entry name" value="MCM_2"/>
    <property type="match status" value="1"/>
</dbReference>
<dbReference type="InterPro" id="IPR000523">
    <property type="entry name" value="Mg_chelatse_chII-like_cat_dom"/>
</dbReference>
<dbReference type="OrthoDB" id="9813147at2"/>
<dbReference type="InterPro" id="IPR027417">
    <property type="entry name" value="P-loop_NTPase"/>
</dbReference>
<protein>
    <submittedName>
        <fullName evidence="5">Magnesium chelatase family protein</fullName>
    </submittedName>
</protein>
<evidence type="ECO:0000256" key="3">
    <source>
        <dbReference type="ARBA" id="ARBA00022840"/>
    </source>
</evidence>
<gene>
    <name evidence="5" type="ORF">SAMN05660841_02654</name>
</gene>
<name>A0A1T5EKJ0_9SPHI</name>
<dbReference type="PRINTS" id="PR01657">
    <property type="entry name" value="MCMFAMILY"/>
</dbReference>
<dbReference type="PANTHER" id="PTHR32039:SF7">
    <property type="entry name" value="COMPETENCE PROTEIN COMM"/>
    <property type="match status" value="1"/>
</dbReference>
<dbReference type="InterPro" id="IPR004482">
    <property type="entry name" value="Mg_chelat-rel"/>
</dbReference>
<sequence>MLVKTFGSAVHGVEAFPITIEVSITTGTHYTLVGLADNVVKESLHRIEMAISSIGLRMPRRRIVINLAPADIRKTGAGFDLPIAVAILAASGQINRPEQLAAYLMMGELALDGSILPVKGTLPMAIRAREDDFLGMLVSKQNESEAGMVSKLKVYGVKNLREVVQFFNQSTHVIEPVCIYTRDEFYKNQRISELDFADVKGQEGAKRAMQVAAAGGHNILMIGPPGAGKTMLAKRLPGILPPLSIGEALETTRIYSVSDNPYILNGLISQRPFRSPHHTISNVALVGGGSIPQPGEISLAHNGVLFLDELGEFRRSVLDVMRQPLEDRKIQIGRARMTLTFPANFMLVAAMNPYTGPSRYKNQFMNKVSGPLLDRIDIQLAVEQISFFDMERADKGLCSEELRKGVVAARDRQKVRFVDCPGVFTNAQMSSRLVREICTLDDSARKLLYGHMQKYGLSSRAHDRILKVARTIADIADSEKIELAHVAEAIYYRSLDMQTSG</sequence>
<dbReference type="InterPro" id="IPR025158">
    <property type="entry name" value="Mg_chelat-rel_C"/>
</dbReference>
<dbReference type="SUPFAM" id="SSF52540">
    <property type="entry name" value="P-loop containing nucleoside triphosphate hydrolases"/>
    <property type="match status" value="1"/>
</dbReference>
<dbReference type="EMBL" id="FUZF01000011">
    <property type="protein sequence ID" value="SKB84399.1"/>
    <property type="molecule type" value="Genomic_DNA"/>
</dbReference>
<keyword evidence="3" id="KW-0067">ATP-binding</keyword>
<evidence type="ECO:0000256" key="1">
    <source>
        <dbReference type="ARBA" id="ARBA00006354"/>
    </source>
</evidence>
<dbReference type="GO" id="GO:0003677">
    <property type="term" value="F:DNA binding"/>
    <property type="evidence" value="ECO:0007669"/>
    <property type="project" value="InterPro"/>
</dbReference>
<dbReference type="Pfam" id="PF13541">
    <property type="entry name" value="ChlI"/>
    <property type="match status" value="1"/>
</dbReference>
<dbReference type="InterPro" id="IPR014721">
    <property type="entry name" value="Ribsml_uS5_D2-typ_fold_subgr"/>
</dbReference>
<organism evidence="5 6">
    <name type="scientific">Sphingobacterium nematocida</name>
    <dbReference type="NCBI Taxonomy" id="1513896"/>
    <lineage>
        <taxon>Bacteria</taxon>
        <taxon>Pseudomonadati</taxon>
        <taxon>Bacteroidota</taxon>
        <taxon>Sphingobacteriia</taxon>
        <taxon>Sphingobacteriales</taxon>
        <taxon>Sphingobacteriaceae</taxon>
        <taxon>Sphingobacterium</taxon>
    </lineage>
</organism>
<comment type="similarity">
    <text evidence="1">Belongs to the Mg-chelatase subunits D/I family. ComM subfamily.</text>
</comment>
<dbReference type="Pfam" id="PF01078">
    <property type="entry name" value="Mg_chelatase"/>
    <property type="match status" value="1"/>
</dbReference>
<keyword evidence="2" id="KW-0547">Nucleotide-binding</keyword>
<dbReference type="PANTHER" id="PTHR32039">
    <property type="entry name" value="MAGNESIUM-CHELATASE SUBUNIT CHLI"/>
    <property type="match status" value="1"/>
</dbReference>
<dbReference type="Proteomes" id="UP000190150">
    <property type="component" value="Unassembled WGS sequence"/>
</dbReference>
<evidence type="ECO:0000313" key="5">
    <source>
        <dbReference type="EMBL" id="SKB84399.1"/>
    </source>
</evidence>
<dbReference type="InterPro" id="IPR003593">
    <property type="entry name" value="AAA+_ATPase"/>
</dbReference>
<feature type="domain" description="MCM C-terminal AAA(+) ATPase" evidence="4">
    <location>
        <begin position="293"/>
        <end position="390"/>
    </location>
</feature>
<accession>A0A1T5EKJ0</accession>
<dbReference type="RefSeq" id="WP_079643553.1">
    <property type="nucleotide sequence ID" value="NZ_FUZF01000011.1"/>
</dbReference>
<dbReference type="SMART" id="SM00382">
    <property type="entry name" value="AAA"/>
    <property type="match status" value="1"/>
</dbReference>
<dbReference type="STRING" id="1513896.SAMN05660841_02654"/>